<dbReference type="EMBL" id="AP014714">
    <property type="protein sequence ID" value="BAQ22695.1"/>
    <property type="molecule type" value="Genomic_DNA"/>
</dbReference>
<name>A0A0B6VSL3_9CAUD</name>
<accession>A0A0B6VSL3</accession>
<sequence length="212" mass="24132">MIHCVYKITCTSEEDVRFYIGKHSTSNIEDDYMGSGVKLKDYIKSKNPKIIKEILATFNTEQEAYDYEAELVNEEWLKRPDVLNLKLGGNTAFVYSKESRDKMSKSRKGRFTGKDNHRYGVSLSPETRAKLSKAITGKPGPNIGKVWSDTSRIKMSESRKTCTGEKASRKSPVEVNGVEYSTMKLAYEAIGLSRSAFYTRLNSPKWPNYVRL</sequence>
<dbReference type="GO" id="GO:0004519">
    <property type="term" value="F:endonuclease activity"/>
    <property type="evidence" value="ECO:0007669"/>
    <property type="project" value="UniProtKB-KW"/>
</dbReference>
<reference evidence="2 3" key="1">
    <citation type="submission" date="2015-02" db="EMBL/GenBank/DDBJ databases">
        <title>Complete genome sequences of Edwardsiella bacteriophages, PEi20 and PEi26.</title>
        <authorList>
            <person name="Yasuike M."/>
            <person name="Nishiki I."/>
            <person name="Iwasaki Y."/>
            <person name="Nakamura Y."/>
            <person name="Fujiwara A."/>
            <person name="Hassan E.S."/>
            <person name="Mahmoud M.M."/>
            <person name="Kawato Y."/>
            <person name="Nagai S."/>
            <person name="Kobayashi T."/>
            <person name="Ototake M."/>
            <person name="Nakai T."/>
        </authorList>
    </citation>
    <scope>NUCLEOTIDE SEQUENCE [LARGE SCALE GENOMIC DNA]</scope>
</reference>
<evidence type="ECO:0000313" key="3">
    <source>
        <dbReference type="Proteomes" id="UP000204657"/>
    </source>
</evidence>
<keyword evidence="3" id="KW-1185">Reference proteome</keyword>
<feature type="domain" description="GIY-YIG" evidence="1">
    <location>
        <begin position="1"/>
        <end position="85"/>
    </location>
</feature>
<keyword evidence="2" id="KW-0378">Hydrolase</keyword>
<proteinExistence type="predicted"/>
<dbReference type="KEGG" id="vg:26519187"/>
<dbReference type="Pfam" id="PF07460">
    <property type="entry name" value="NUMOD3"/>
    <property type="match status" value="1"/>
</dbReference>
<keyword evidence="2" id="KW-0255">Endonuclease</keyword>
<gene>
    <name evidence="2" type="primary">segC</name>
</gene>
<dbReference type="InterPro" id="IPR000305">
    <property type="entry name" value="GIY-YIG_endonuc"/>
</dbReference>
<keyword evidence="2" id="KW-0540">Nuclease</keyword>
<dbReference type="SMART" id="SM00465">
    <property type="entry name" value="GIYc"/>
    <property type="match status" value="1"/>
</dbReference>
<dbReference type="GO" id="GO:0003677">
    <property type="term" value="F:DNA binding"/>
    <property type="evidence" value="ECO:0007669"/>
    <property type="project" value="InterPro"/>
</dbReference>
<protein>
    <submittedName>
        <fullName evidence="2">Homing endonuclease</fullName>
    </submittedName>
</protein>
<organism evidence="2 3">
    <name type="scientific">Edwardsiella phage PEi20</name>
    <dbReference type="NCBI Taxonomy" id="1608310"/>
    <lineage>
        <taxon>Viruses</taxon>
        <taxon>Duplodnaviria</taxon>
        <taxon>Heunggongvirae</taxon>
        <taxon>Uroviricota</taxon>
        <taxon>Caudoviricetes</taxon>
        <taxon>Pantevenvirales</taxon>
        <taxon>Straboviridae</taxon>
        <taxon>Tevenvirinae</taxon>
        <taxon>Kanagawavirus</taxon>
        <taxon>Kanagawavirus pei20</taxon>
    </lineage>
</organism>
<dbReference type="OrthoDB" id="8111at10239"/>
<evidence type="ECO:0000313" key="2">
    <source>
        <dbReference type="EMBL" id="BAQ22695.1"/>
    </source>
</evidence>
<dbReference type="SUPFAM" id="SSF64496">
    <property type="entry name" value="DNA-binding domain of intron-encoded endonucleases"/>
    <property type="match status" value="1"/>
</dbReference>
<evidence type="ECO:0000259" key="1">
    <source>
        <dbReference type="PROSITE" id="PS50164"/>
    </source>
</evidence>
<dbReference type="RefSeq" id="YP_009190203.1">
    <property type="nucleotide sequence ID" value="NC_028683.1"/>
</dbReference>
<dbReference type="PROSITE" id="PS50164">
    <property type="entry name" value="GIY_YIG"/>
    <property type="match status" value="1"/>
</dbReference>
<dbReference type="SMART" id="SM00496">
    <property type="entry name" value="IENR2"/>
    <property type="match status" value="3"/>
</dbReference>
<dbReference type="GeneID" id="26519187"/>
<dbReference type="Proteomes" id="UP000204657">
    <property type="component" value="Segment"/>
</dbReference>
<dbReference type="InterPro" id="IPR003611">
    <property type="entry name" value="NUMOD3"/>
</dbReference>